<gene>
    <name evidence="1" type="primary">Bm657</name>
    <name evidence="2 4" type="synonym">Bm725</name>
    <name evidence="1" type="ORF">BM_Bm657</name>
    <name evidence="2" type="ORF">BM_BM725</name>
</gene>
<accession>A0A4E9F5W1</accession>
<evidence type="ECO:0000313" key="4">
    <source>
        <dbReference type="WBParaSite" id="Bm725a.1"/>
    </source>
</evidence>
<keyword evidence="3" id="KW-1185">Reference proteome</keyword>
<name>A0A1P6CBS0_BRUMA</name>
<organism evidence="1">
    <name type="scientific">Brugia malayi</name>
    <name type="common">Filarial nematode worm</name>
    <dbReference type="NCBI Taxonomy" id="6279"/>
    <lineage>
        <taxon>Eukaryota</taxon>
        <taxon>Metazoa</taxon>
        <taxon>Ecdysozoa</taxon>
        <taxon>Nematoda</taxon>
        <taxon>Chromadorea</taxon>
        <taxon>Rhabditida</taxon>
        <taxon>Spirurina</taxon>
        <taxon>Spiruromorpha</taxon>
        <taxon>Filarioidea</taxon>
        <taxon>Onchocercidae</taxon>
        <taxon>Brugia</taxon>
    </lineage>
</organism>
<reference evidence="4" key="4">
    <citation type="submission" date="2019-12" db="UniProtKB">
        <authorList>
            <consortium name="WormBaseParasite"/>
        </authorList>
    </citation>
    <scope>IDENTIFICATION</scope>
</reference>
<dbReference type="Proteomes" id="UP000006672">
    <property type="component" value="Unassembled WGS sequence"/>
</dbReference>
<reference evidence="2" key="3">
    <citation type="submission" date="2019-04" db="EMBL/GenBank/DDBJ databases">
        <authorList>
            <person name="Howe K."/>
            <person name="Paulini M."/>
            <person name="Williams G."/>
        </authorList>
    </citation>
    <scope>NUCLEOTIDE SEQUENCE [LARGE SCALE GENOMIC DNA]</scope>
    <source>
        <strain evidence="2">FR3</strain>
    </source>
</reference>
<proteinExistence type="predicted"/>
<evidence type="ECO:0000313" key="2">
    <source>
        <dbReference type="EMBL" id="VIO91670.1"/>
    </source>
</evidence>
<sequence length="61" mass="7361">MIQHSSEYMTLSPHNGAELLIFMYNMNQAYLLCHYKISDVEIMEYPSVRSRLLNFIWKYIL</sequence>
<reference evidence="1" key="2">
    <citation type="submission" date="2012-12" db="EMBL/GenBank/DDBJ databases">
        <authorList>
            <consortium name="WormBase Consortium"/>
            <person name="Ghedin E."/>
            <person name="Paulini M."/>
        </authorList>
    </citation>
    <scope>NUCLEOTIDE SEQUENCE</scope>
    <source>
        <strain evidence="1">FR3</strain>
    </source>
</reference>
<accession>A0A1P6CBS0</accession>
<evidence type="ECO:0000313" key="1">
    <source>
        <dbReference type="EMBL" id="CDP99897.1"/>
    </source>
</evidence>
<dbReference type="AlphaFoldDB" id="A0A1P6CBS0"/>
<evidence type="ECO:0000313" key="3">
    <source>
        <dbReference type="Proteomes" id="UP000006672"/>
    </source>
</evidence>
<dbReference type="EMBL" id="CAAKNF010000192">
    <property type="protein sequence ID" value="VIO91670.1"/>
    <property type="molecule type" value="Genomic_DNA"/>
</dbReference>
<protein>
    <submittedName>
        <fullName evidence="1 4">Bm657</fullName>
    </submittedName>
</protein>
<dbReference type="WBParaSite" id="Bm725a.1">
    <property type="protein sequence ID" value="Bm725a.1"/>
    <property type="gene ID" value="WBGene00220986"/>
</dbReference>
<reference evidence="1 3" key="1">
    <citation type="journal article" date="2007" name="Science">
        <title>Draft genome of the filarial nematode parasite Brugia malayi.</title>
        <authorList>
            <person name="Ghedin E."/>
            <person name="Wang S."/>
            <person name="Spiro D."/>
            <person name="Caler E."/>
            <person name="Zhao Q."/>
            <person name="Crabtree J."/>
            <person name="Allen J.E."/>
            <person name="Delcher A.L."/>
            <person name="Guiliano D.B."/>
            <person name="Miranda-Saavedra D."/>
            <person name="Angiuoli S.V."/>
            <person name="Creasy T."/>
            <person name="Amedeo P."/>
            <person name="Haas B."/>
            <person name="El-Sayed N.M."/>
            <person name="Wortman J.R."/>
            <person name="Feldblyum T."/>
            <person name="Tallon L."/>
            <person name="Schatz M."/>
            <person name="Shumway M."/>
            <person name="Koo H."/>
            <person name="Salzberg S.L."/>
            <person name="Schobel S."/>
            <person name="Pertea M."/>
            <person name="Pop M."/>
            <person name="White O."/>
            <person name="Barton G.J."/>
            <person name="Carlow C.K."/>
            <person name="Crawford M.J."/>
            <person name="Daub J."/>
            <person name="Dimmic M.W."/>
            <person name="Estes C.F."/>
            <person name="Foster J.M."/>
            <person name="Ganatra M."/>
            <person name="Gregory W.F."/>
            <person name="Johnson N.M."/>
            <person name="Jin J."/>
            <person name="Komuniecki R."/>
            <person name="Korf I."/>
            <person name="Kumar S."/>
            <person name="Laney S."/>
            <person name="Li B.W."/>
            <person name="Li W."/>
            <person name="Lindblom T.H."/>
            <person name="Lustigman S."/>
            <person name="Ma D."/>
            <person name="Maina C.V."/>
            <person name="Martin D.M."/>
            <person name="McCarter J.P."/>
            <person name="McReynolds L."/>
            <person name="Mitreva M."/>
            <person name="Nutman T.B."/>
            <person name="Parkinson J."/>
            <person name="Peregrin-Alvarez J.M."/>
            <person name="Poole C."/>
            <person name="Ren Q."/>
            <person name="Saunders L."/>
            <person name="Sluder A.E."/>
            <person name="Smith K."/>
            <person name="Stanke M."/>
            <person name="Unnasch T.R."/>
            <person name="Ware J."/>
            <person name="Wei A.D."/>
            <person name="Weil G."/>
            <person name="Williams D.J."/>
            <person name="Zhang Y."/>
            <person name="Williams S.A."/>
            <person name="Fraser-Liggett C."/>
            <person name="Slatko B."/>
            <person name="Blaxter M.L."/>
            <person name="Scott A.L."/>
        </authorList>
    </citation>
    <scope>NUCLEOTIDE SEQUENCE</scope>
    <source>
        <strain evidence="1 3">FR3</strain>
    </source>
</reference>
<dbReference type="EMBL" id="LN857010">
    <property type="protein sequence ID" value="CDP99897.1"/>
    <property type="molecule type" value="Genomic_DNA"/>
</dbReference>